<evidence type="ECO:0000256" key="4">
    <source>
        <dbReference type="ARBA" id="ARBA00022490"/>
    </source>
</evidence>
<keyword evidence="3 15" id="KW-0515">Mutator protein</keyword>
<dbReference type="InterPro" id="IPR036775">
    <property type="entry name" value="DNA_pol_Y-fam_lit_finger_sf"/>
</dbReference>
<feature type="region of interest" description="Disordered" evidence="16">
    <location>
        <begin position="237"/>
        <end position="260"/>
    </location>
</feature>
<dbReference type="Pfam" id="PF21999">
    <property type="entry name" value="IMS_HHH_1"/>
    <property type="match status" value="1"/>
</dbReference>
<dbReference type="SUPFAM" id="SSF56672">
    <property type="entry name" value="DNA/RNA polymerases"/>
    <property type="match status" value="1"/>
</dbReference>
<dbReference type="InterPro" id="IPR022880">
    <property type="entry name" value="DNApol_IV"/>
</dbReference>
<comment type="cofactor">
    <cofactor evidence="15">
        <name>Mg(2+)</name>
        <dbReference type="ChEBI" id="CHEBI:18420"/>
    </cofactor>
    <text evidence="15">Binds 2 magnesium ions per subunit.</text>
</comment>
<evidence type="ECO:0000256" key="7">
    <source>
        <dbReference type="ARBA" id="ARBA00022705"/>
    </source>
</evidence>
<dbReference type="RefSeq" id="WP_181315183.1">
    <property type="nucleotide sequence ID" value="NZ_PYAV01000001.1"/>
</dbReference>
<evidence type="ECO:0000313" key="18">
    <source>
        <dbReference type="EMBL" id="PSL51119.1"/>
    </source>
</evidence>
<dbReference type="InterPro" id="IPR053848">
    <property type="entry name" value="IMS_HHH_1"/>
</dbReference>
<keyword evidence="12 15" id="KW-0238">DNA-binding</keyword>
<dbReference type="Gene3D" id="3.30.1490.100">
    <property type="entry name" value="DNA polymerase, Y-family, little finger domain"/>
    <property type="match status" value="1"/>
</dbReference>
<evidence type="ECO:0000256" key="6">
    <source>
        <dbReference type="ARBA" id="ARBA00022695"/>
    </source>
</evidence>
<dbReference type="PANTHER" id="PTHR11076">
    <property type="entry name" value="DNA REPAIR POLYMERASE UMUC / TRANSFERASE FAMILY MEMBER"/>
    <property type="match status" value="1"/>
</dbReference>
<keyword evidence="8 15" id="KW-0479">Metal-binding</keyword>
<evidence type="ECO:0000256" key="5">
    <source>
        <dbReference type="ARBA" id="ARBA00022679"/>
    </source>
</evidence>
<evidence type="ECO:0000256" key="13">
    <source>
        <dbReference type="ARBA" id="ARBA00023204"/>
    </source>
</evidence>
<feature type="site" description="Substrate discrimination" evidence="15">
    <location>
        <position position="21"/>
    </location>
</feature>
<evidence type="ECO:0000256" key="11">
    <source>
        <dbReference type="ARBA" id="ARBA00022932"/>
    </source>
</evidence>
<comment type="catalytic activity">
    <reaction evidence="14 15">
        <text>DNA(n) + a 2'-deoxyribonucleoside 5'-triphosphate = DNA(n+1) + diphosphate</text>
        <dbReference type="Rhea" id="RHEA:22508"/>
        <dbReference type="Rhea" id="RHEA-COMP:17339"/>
        <dbReference type="Rhea" id="RHEA-COMP:17340"/>
        <dbReference type="ChEBI" id="CHEBI:33019"/>
        <dbReference type="ChEBI" id="CHEBI:61560"/>
        <dbReference type="ChEBI" id="CHEBI:173112"/>
        <dbReference type="EC" id="2.7.7.7"/>
    </reaction>
</comment>
<evidence type="ECO:0000256" key="2">
    <source>
        <dbReference type="ARBA" id="ARBA00010945"/>
    </source>
</evidence>
<comment type="function">
    <text evidence="15">Poorly processive, error-prone DNA polymerase involved in untargeted mutagenesis. Copies undamaged DNA at stalled replication forks, which arise in vivo from mismatched or misaligned primer ends. These misaligned primers can be extended by PolIV. Exhibits no 3'-5' exonuclease (proofreading) activity. May be involved in translesional synthesis, in conjunction with the beta clamp from PolIII.</text>
</comment>
<evidence type="ECO:0000313" key="19">
    <source>
        <dbReference type="Proteomes" id="UP000242310"/>
    </source>
</evidence>
<dbReference type="InterPro" id="IPR043502">
    <property type="entry name" value="DNA/RNA_pol_sf"/>
</dbReference>
<keyword evidence="6 15" id="KW-0548">Nucleotidyltransferase</keyword>
<dbReference type="EMBL" id="PYAV01000001">
    <property type="protein sequence ID" value="PSL51119.1"/>
    <property type="molecule type" value="Genomic_DNA"/>
</dbReference>
<feature type="binding site" evidence="15">
    <location>
        <position position="112"/>
    </location>
    <ligand>
        <name>Mg(2+)</name>
        <dbReference type="ChEBI" id="CHEBI:18420"/>
    </ligand>
</feature>
<dbReference type="Gene3D" id="3.40.1170.60">
    <property type="match status" value="1"/>
</dbReference>
<comment type="similarity">
    <text evidence="2 15">Belongs to the DNA polymerase type-Y family.</text>
</comment>
<dbReference type="SUPFAM" id="SSF100879">
    <property type="entry name" value="Lesion bypass DNA polymerase (Y-family), little finger domain"/>
    <property type="match status" value="1"/>
</dbReference>
<dbReference type="InterPro" id="IPR050116">
    <property type="entry name" value="DNA_polymerase-Y"/>
</dbReference>
<name>A0A2P8HY15_9BACI</name>
<dbReference type="PROSITE" id="PS50173">
    <property type="entry name" value="UMUC"/>
    <property type="match status" value="1"/>
</dbReference>
<dbReference type="NCBIfam" id="NF002677">
    <property type="entry name" value="PRK02406.1"/>
    <property type="match status" value="1"/>
</dbReference>
<dbReference type="CDD" id="cd03586">
    <property type="entry name" value="PolY_Pol_IV_kappa"/>
    <property type="match status" value="1"/>
</dbReference>
<dbReference type="FunFam" id="3.40.1170.60:FF:000001">
    <property type="entry name" value="DNA polymerase IV"/>
    <property type="match status" value="1"/>
</dbReference>
<evidence type="ECO:0000256" key="1">
    <source>
        <dbReference type="ARBA" id="ARBA00004496"/>
    </source>
</evidence>
<evidence type="ECO:0000256" key="14">
    <source>
        <dbReference type="ARBA" id="ARBA00049244"/>
    </source>
</evidence>
<dbReference type="GO" id="GO:0009432">
    <property type="term" value="P:SOS response"/>
    <property type="evidence" value="ECO:0007669"/>
    <property type="project" value="TreeGrafter"/>
</dbReference>
<dbReference type="HAMAP" id="MF_01113">
    <property type="entry name" value="DNApol_IV"/>
    <property type="match status" value="1"/>
</dbReference>
<accession>A0A2P8HY15</accession>
<evidence type="ECO:0000256" key="15">
    <source>
        <dbReference type="HAMAP-Rule" id="MF_01113"/>
    </source>
</evidence>
<gene>
    <name evidence="15" type="primary">dinB</name>
    <name evidence="18" type="ORF">B0H94_10129</name>
</gene>
<proteinExistence type="inferred from homology"/>
<comment type="caution">
    <text evidence="18">The sequence shown here is derived from an EMBL/GenBank/DDBJ whole genome shotgun (WGS) entry which is preliminary data.</text>
</comment>
<evidence type="ECO:0000256" key="16">
    <source>
        <dbReference type="SAM" id="MobiDB-lite"/>
    </source>
</evidence>
<dbReference type="Proteomes" id="UP000242310">
    <property type="component" value="Unassembled WGS sequence"/>
</dbReference>
<dbReference type="InterPro" id="IPR043128">
    <property type="entry name" value="Rev_trsase/Diguanyl_cyclase"/>
</dbReference>
<organism evidence="18 19">
    <name type="scientific">Salsuginibacillus halophilus</name>
    <dbReference type="NCBI Taxonomy" id="517424"/>
    <lineage>
        <taxon>Bacteria</taxon>
        <taxon>Bacillati</taxon>
        <taxon>Bacillota</taxon>
        <taxon>Bacilli</taxon>
        <taxon>Bacillales</taxon>
        <taxon>Bacillaceae</taxon>
        <taxon>Salsuginibacillus</taxon>
    </lineage>
</organism>
<keyword evidence="13 15" id="KW-0234">DNA repair</keyword>
<dbReference type="GO" id="GO:0000287">
    <property type="term" value="F:magnesium ion binding"/>
    <property type="evidence" value="ECO:0007669"/>
    <property type="project" value="UniProtKB-UniRule"/>
</dbReference>
<dbReference type="GO" id="GO:0005829">
    <property type="term" value="C:cytosol"/>
    <property type="evidence" value="ECO:0007669"/>
    <property type="project" value="TreeGrafter"/>
</dbReference>
<feature type="compositionally biased region" description="Basic and acidic residues" evidence="16">
    <location>
        <begin position="237"/>
        <end position="252"/>
    </location>
</feature>
<protein>
    <recommendedName>
        <fullName evidence="15">DNA polymerase IV</fullName>
        <shortName evidence="15">Pol IV</shortName>
        <ecNumber evidence="15">2.7.7.7</ecNumber>
    </recommendedName>
</protein>
<feature type="domain" description="UmuC" evidence="17">
    <location>
        <begin position="12"/>
        <end position="193"/>
    </location>
</feature>
<comment type="subcellular location">
    <subcellularLocation>
        <location evidence="1 15">Cytoplasm</location>
    </subcellularLocation>
</comment>
<evidence type="ECO:0000259" key="17">
    <source>
        <dbReference type="PROSITE" id="PS50173"/>
    </source>
</evidence>
<keyword evidence="10 15" id="KW-0460">Magnesium</keyword>
<reference evidence="18 19" key="1">
    <citation type="submission" date="2018-03" db="EMBL/GenBank/DDBJ databases">
        <title>Genomic Encyclopedia of Type Strains, Phase III (KMG-III): the genomes of soil and plant-associated and newly described type strains.</title>
        <authorList>
            <person name="Whitman W."/>
        </authorList>
    </citation>
    <scope>NUCLEOTIDE SEQUENCE [LARGE SCALE GENOMIC DNA]</scope>
    <source>
        <strain evidence="18 19">CGMCC 1.07653</strain>
    </source>
</reference>
<dbReference type="InterPro" id="IPR001126">
    <property type="entry name" value="UmuC"/>
</dbReference>
<dbReference type="Gene3D" id="1.10.150.20">
    <property type="entry name" value="5' to 3' exonuclease, C-terminal subdomain"/>
    <property type="match status" value="1"/>
</dbReference>
<evidence type="ECO:0000256" key="8">
    <source>
        <dbReference type="ARBA" id="ARBA00022723"/>
    </source>
</evidence>
<evidence type="ECO:0000256" key="10">
    <source>
        <dbReference type="ARBA" id="ARBA00022842"/>
    </source>
</evidence>
<dbReference type="InterPro" id="IPR017961">
    <property type="entry name" value="DNA_pol_Y-fam_little_finger"/>
</dbReference>
<keyword evidence="19" id="KW-1185">Reference proteome</keyword>
<keyword evidence="9 15" id="KW-0227">DNA damage</keyword>
<dbReference type="Pfam" id="PF00817">
    <property type="entry name" value="IMS"/>
    <property type="match status" value="1"/>
</dbReference>
<dbReference type="GO" id="GO:0006281">
    <property type="term" value="P:DNA repair"/>
    <property type="evidence" value="ECO:0007669"/>
    <property type="project" value="UniProtKB-UniRule"/>
</dbReference>
<feature type="active site" evidence="15">
    <location>
        <position position="113"/>
    </location>
</feature>
<dbReference type="GO" id="GO:0003887">
    <property type="term" value="F:DNA-directed DNA polymerase activity"/>
    <property type="evidence" value="ECO:0007669"/>
    <property type="project" value="UniProtKB-UniRule"/>
</dbReference>
<dbReference type="AlphaFoldDB" id="A0A2P8HY15"/>
<evidence type="ECO:0000256" key="12">
    <source>
        <dbReference type="ARBA" id="ARBA00023125"/>
    </source>
</evidence>
<dbReference type="Gene3D" id="3.30.70.270">
    <property type="match status" value="1"/>
</dbReference>
<keyword evidence="5 15" id="KW-0808">Transferase</keyword>
<dbReference type="NCBIfam" id="NF002492">
    <property type="entry name" value="PRK01810.1"/>
    <property type="match status" value="1"/>
</dbReference>
<dbReference type="GO" id="GO:0006261">
    <property type="term" value="P:DNA-templated DNA replication"/>
    <property type="evidence" value="ECO:0007669"/>
    <property type="project" value="UniProtKB-UniRule"/>
</dbReference>
<keyword evidence="11 15" id="KW-0239">DNA-directed DNA polymerase</keyword>
<feature type="binding site" evidence="15">
    <location>
        <position position="16"/>
    </location>
    <ligand>
        <name>Mg(2+)</name>
        <dbReference type="ChEBI" id="CHEBI:18420"/>
    </ligand>
</feature>
<sequence>MANKASKKHPVLFHVDMNSFYASVELLYRPELRGKPVAIAGNPKERRGIVVTSSYEARAYGVKTTMPVWEARRKCPDLIIIPPNFDRYREMSQLMFAKLTEFTPLVEPVSIDEGYMDVTDEALTNDALNLANLVQQAVFGELGLPCSIGVAPNKFLAKMASDMEKPNGLTVLRKRDIQEKLWPLPLIEMHGVGAKTNERLNRAGLKTIGDLAEADALWLKAEFGIKGEKMYERAHGIDERQVDPEAAGDRKSVGRSTTLRENTNDDAELLRQLERLSELVAVRLKHHHLCSNNIQLMLRNRNHETMTRSQTSVNPKMEADDIFEAAKALFLKYYDGEDIRLVGVTALDVYSRDEAFHQLDLFRYAEEVAKAERKREE</sequence>
<keyword evidence="4 15" id="KW-0963">Cytoplasm</keyword>
<evidence type="ECO:0000256" key="9">
    <source>
        <dbReference type="ARBA" id="ARBA00022763"/>
    </source>
</evidence>
<evidence type="ECO:0000256" key="3">
    <source>
        <dbReference type="ARBA" id="ARBA00022457"/>
    </source>
</evidence>
<comment type="subunit">
    <text evidence="15">Monomer.</text>
</comment>
<dbReference type="PANTHER" id="PTHR11076:SF33">
    <property type="entry name" value="DNA POLYMERASE KAPPA"/>
    <property type="match status" value="1"/>
</dbReference>
<dbReference type="EC" id="2.7.7.7" evidence="15"/>
<keyword evidence="7 15" id="KW-0235">DNA replication</keyword>
<dbReference type="GO" id="GO:0042276">
    <property type="term" value="P:error-prone translesion synthesis"/>
    <property type="evidence" value="ECO:0007669"/>
    <property type="project" value="TreeGrafter"/>
</dbReference>
<dbReference type="Pfam" id="PF11799">
    <property type="entry name" value="IMS_C"/>
    <property type="match status" value="1"/>
</dbReference>
<dbReference type="GO" id="GO:0003684">
    <property type="term" value="F:damaged DNA binding"/>
    <property type="evidence" value="ECO:0007669"/>
    <property type="project" value="InterPro"/>
</dbReference>